<evidence type="ECO:0000256" key="5">
    <source>
        <dbReference type="SAM" id="MobiDB-lite"/>
    </source>
</evidence>
<dbReference type="CDD" id="cd00200">
    <property type="entry name" value="WD40"/>
    <property type="match status" value="1"/>
</dbReference>
<dbReference type="PROSITE" id="PS50294">
    <property type="entry name" value="WD_REPEATS_REGION"/>
    <property type="match status" value="5"/>
</dbReference>
<dbReference type="PROSITE" id="PS50181">
    <property type="entry name" value="FBOX"/>
    <property type="match status" value="1"/>
</dbReference>
<dbReference type="InterPro" id="IPR001680">
    <property type="entry name" value="WD40_rpt"/>
</dbReference>
<dbReference type="InterPro" id="IPR051075">
    <property type="entry name" value="SCF_subunit_WD-repeat"/>
</dbReference>
<dbReference type="InterPro" id="IPR036322">
    <property type="entry name" value="WD40_repeat_dom_sf"/>
</dbReference>
<evidence type="ECO:0000256" key="2">
    <source>
        <dbReference type="ARBA" id="ARBA00022737"/>
    </source>
</evidence>
<feature type="repeat" description="WD" evidence="4">
    <location>
        <begin position="380"/>
        <end position="426"/>
    </location>
</feature>
<feature type="repeat" description="WD" evidence="4">
    <location>
        <begin position="647"/>
        <end position="677"/>
    </location>
</feature>
<dbReference type="Gene3D" id="1.20.1280.50">
    <property type="match status" value="1"/>
</dbReference>
<evidence type="ECO:0000256" key="3">
    <source>
        <dbReference type="ARBA" id="ARBA00022786"/>
    </source>
</evidence>
<name>A0A9P6TF70_9BASI</name>
<dbReference type="CDD" id="cd22147">
    <property type="entry name" value="F-box_SpPof1-like"/>
    <property type="match status" value="1"/>
</dbReference>
<dbReference type="PANTHER" id="PTHR19872">
    <property type="entry name" value="UBIQUITIN LIGASE SPECIFICITY FACTOR/HREP PROTEIN"/>
    <property type="match status" value="1"/>
</dbReference>
<keyword evidence="8" id="KW-1185">Reference proteome</keyword>
<dbReference type="Proteomes" id="UP000886653">
    <property type="component" value="Unassembled WGS sequence"/>
</dbReference>
<dbReference type="FunFam" id="1.20.1280.50:FF:000051">
    <property type="entry name" value="F-box and WD-40 domain-containing protein MET30"/>
    <property type="match status" value="1"/>
</dbReference>
<feature type="repeat" description="WD" evidence="4">
    <location>
        <begin position="583"/>
        <end position="606"/>
    </location>
</feature>
<feature type="region of interest" description="Disordered" evidence="5">
    <location>
        <begin position="107"/>
        <end position="130"/>
    </location>
</feature>
<feature type="repeat" description="WD" evidence="4">
    <location>
        <begin position="427"/>
        <end position="466"/>
    </location>
</feature>
<sequence length="731" mass="81402">MMVEDDGREGGIALANISDHDIDRPLLSVDVRFELKFVKFKRSSPRPSSAMSQSDHVSHLHHSPDFVLKPNPFHFPLSLHPDMPSSPATGYRVSAFGVSGHRPTSASVSVSPSASATTSSSHLVHPGMANGKPGGGDCAKLCPRHQRMANEGTNRQLQNELETLPEPDQEAINTVWGLFSASNGQRRRLILSGLLTICCPSQLTFLTDSLRQVCRIDPFSRLPKELSLRILSYFDAFSLGKAAQVSKRWRKLADDDLLWRTMCEQHIERKCQKCGWGLPLMEKRKRAASGEPELETDRKRACQQDPSEALIASFSSSSSSASSSSSVALAACHLPDTQLQPEPSPALELRTTTKPWKIVYTERLALERNWRKGLYHETVLTGHTDSITCLQLDDQLASPAYPVLMTGSWDRTIRVWNADEGETVRVLKGHTRGIRCLQFDSAKLITGAMDGLLKLWNWRTGECIRTIEGHTDGVICLRFDQEILASGSADATIRIWNFKTGAGYVLRGHREWVNSVEVWSSGETKLLFSGSDDGHIRVWDLATRETVRVLDGHMAQVQSIRAITLIEDHPEPSALFPGASRPFLVSGSLDNCLKVWDIERGVCARTMFGHIEGVWNVDADKLRVVSGSHDRSLKIWDRVTGKCVHTIVGHRAAVMAISLRDDKIVSGGDDGEVRIWSFAPRPQPRTHFHHHHHHHHHHHLHDEADQDDQKCKGKALQEDLAGSVKEVLDSD</sequence>
<dbReference type="SMART" id="SM00256">
    <property type="entry name" value="FBOX"/>
    <property type="match status" value="1"/>
</dbReference>
<dbReference type="OrthoDB" id="5580488at2759"/>
<feature type="region of interest" description="Disordered" evidence="5">
    <location>
        <begin position="684"/>
        <end position="716"/>
    </location>
</feature>
<dbReference type="PRINTS" id="PR00320">
    <property type="entry name" value="GPROTEINBRPT"/>
</dbReference>
<dbReference type="AlphaFoldDB" id="A0A9P6TF70"/>
<dbReference type="SUPFAM" id="SSF81383">
    <property type="entry name" value="F-box domain"/>
    <property type="match status" value="1"/>
</dbReference>
<protein>
    <recommendedName>
        <fullName evidence="6">F-box domain-containing protein</fullName>
    </recommendedName>
</protein>
<feature type="compositionally biased region" description="Low complexity" evidence="5">
    <location>
        <begin position="107"/>
        <end position="121"/>
    </location>
</feature>
<evidence type="ECO:0000313" key="7">
    <source>
        <dbReference type="EMBL" id="KAG0149619.1"/>
    </source>
</evidence>
<dbReference type="InterPro" id="IPR019775">
    <property type="entry name" value="WD40_repeat_CS"/>
</dbReference>
<feature type="repeat" description="WD" evidence="4">
    <location>
        <begin position="506"/>
        <end position="549"/>
    </location>
</feature>
<gene>
    <name evidence="7" type="ORF">CROQUDRAFT_88963</name>
</gene>
<accession>A0A9P6TF70</accession>
<dbReference type="InterPro" id="IPR001810">
    <property type="entry name" value="F-box_dom"/>
</dbReference>
<dbReference type="Gene3D" id="2.130.10.10">
    <property type="entry name" value="YVTN repeat-like/Quinoprotein amine dehydrogenase"/>
    <property type="match status" value="2"/>
</dbReference>
<feature type="repeat" description="WD" evidence="4">
    <location>
        <begin position="607"/>
        <end position="646"/>
    </location>
</feature>
<dbReference type="SMART" id="SM00320">
    <property type="entry name" value="WD40"/>
    <property type="match status" value="7"/>
</dbReference>
<dbReference type="Pfam" id="PF12937">
    <property type="entry name" value="F-box-like"/>
    <property type="match status" value="1"/>
</dbReference>
<evidence type="ECO:0000259" key="6">
    <source>
        <dbReference type="PROSITE" id="PS50181"/>
    </source>
</evidence>
<organism evidence="7 8">
    <name type="scientific">Cronartium quercuum f. sp. fusiforme G11</name>
    <dbReference type="NCBI Taxonomy" id="708437"/>
    <lineage>
        <taxon>Eukaryota</taxon>
        <taxon>Fungi</taxon>
        <taxon>Dikarya</taxon>
        <taxon>Basidiomycota</taxon>
        <taxon>Pucciniomycotina</taxon>
        <taxon>Pucciniomycetes</taxon>
        <taxon>Pucciniales</taxon>
        <taxon>Coleosporiaceae</taxon>
        <taxon>Cronartium</taxon>
    </lineage>
</organism>
<comment type="caution">
    <text evidence="7">The sequence shown here is derived from an EMBL/GenBank/DDBJ whole genome shotgun (WGS) entry which is preliminary data.</text>
</comment>
<dbReference type="InterPro" id="IPR020472">
    <property type="entry name" value="WD40_PAC1"/>
</dbReference>
<feature type="compositionally biased region" description="Basic and acidic residues" evidence="5">
    <location>
        <begin position="700"/>
        <end position="716"/>
    </location>
</feature>
<dbReference type="SUPFAM" id="SSF50978">
    <property type="entry name" value="WD40 repeat-like"/>
    <property type="match status" value="1"/>
</dbReference>
<keyword evidence="3" id="KW-0833">Ubl conjugation pathway</keyword>
<dbReference type="PANTHER" id="PTHR19872:SF9">
    <property type="entry name" value="UBIQUITIN-BINDING SDF UBIQUITIN LIGASE COMPLEX SUBUNIT"/>
    <property type="match status" value="1"/>
</dbReference>
<feature type="domain" description="F-box" evidence="6">
    <location>
        <begin position="216"/>
        <end position="262"/>
    </location>
</feature>
<dbReference type="EMBL" id="MU167226">
    <property type="protein sequence ID" value="KAG0149619.1"/>
    <property type="molecule type" value="Genomic_DNA"/>
</dbReference>
<keyword evidence="1 4" id="KW-0853">WD repeat</keyword>
<dbReference type="PROSITE" id="PS50082">
    <property type="entry name" value="WD_REPEATS_2"/>
    <property type="match status" value="7"/>
</dbReference>
<dbReference type="InterPro" id="IPR015943">
    <property type="entry name" value="WD40/YVTN_repeat-like_dom_sf"/>
</dbReference>
<keyword evidence="2" id="KW-0677">Repeat</keyword>
<reference evidence="7" key="1">
    <citation type="submission" date="2013-11" db="EMBL/GenBank/DDBJ databases">
        <title>Genome sequence of the fusiform rust pathogen reveals effectors for host alternation and coevolution with pine.</title>
        <authorList>
            <consortium name="DOE Joint Genome Institute"/>
            <person name="Smith K."/>
            <person name="Pendleton A."/>
            <person name="Kubisiak T."/>
            <person name="Anderson C."/>
            <person name="Salamov A."/>
            <person name="Aerts A."/>
            <person name="Riley R."/>
            <person name="Clum A."/>
            <person name="Lindquist E."/>
            <person name="Ence D."/>
            <person name="Campbell M."/>
            <person name="Kronenberg Z."/>
            <person name="Feau N."/>
            <person name="Dhillon B."/>
            <person name="Hamelin R."/>
            <person name="Burleigh J."/>
            <person name="Smith J."/>
            <person name="Yandell M."/>
            <person name="Nelson C."/>
            <person name="Grigoriev I."/>
            <person name="Davis J."/>
        </authorList>
    </citation>
    <scope>NUCLEOTIDE SEQUENCE</scope>
    <source>
        <strain evidence="7">G11</strain>
    </source>
</reference>
<proteinExistence type="predicted"/>
<dbReference type="InterPro" id="IPR036047">
    <property type="entry name" value="F-box-like_dom_sf"/>
</dbReference>
<evidence type="ECO:0000256" key="4">
    <source>
        <dbReference type="PROSITE-ProRule" id="PRU00221"/>
    </source>
</evidence>
<dbReference type="Pfam" id="PF00400">
    <property type="entry name" value="WD40"/>
    <property type="match status" value="7"/>
</dbReference>
<evidence type="ECO:0000313" key="8">
    <source>
        <dbReference type="Proteomes" id="UP000886653"/>
    </source>
</evidence>
<feature type="repeat" description="WD" evidence="4">
    <location>
        <begin position="467"/>
        <end position="501"/>
    </location>
</feature>
<feature type="compositionally biased region" description="Basic residues" evidence="5">
    <location>
        <begin position="684"/>
        <end position="699"/>
    </location>
</feature>
<evidence type="ECO:0000256" key="1">
    <source>
        <dbReference type="ARBA" id="ARBA00022574"/>
    </source>
</evidence>
<dbReference type="PROSITE" id="PS00678">
    <property type="entry name" value="WD_REPEATS_1"/>
    <property type="match status" value="3"/>
</dbReference>